<dbReference type="AlphaFoldDB" id="A0AAE1CJQ3"/>
<dbReference type="EMBL" id="JAWDGP010007919">
    <property type="protein sequence ID" value="KAK3700267.1"/>
    <property type="molecule type" value="Genomic_DNA"/>
</dbReference>
<dbReference type="Proteomes" id="UP001283361">
    <property type="component" value="Unassembled WGS sequence"/>
</dbReference>
<protein>
    <submittedName>
        <fullName evidence="1">Uncharacterized protein</fullName>
    </submittedName>
</protein>
<proteinExistence type="predicted"/>
<accession>A0AAE1CJQ3</accession>
<comment type="caution">
    <text evidence="1">The sequence shown here is derived from an EMBL/GenBank/DDBJ whole genome shotgun (WGS) entry which is preliminary data.</text>
</comment>
<organism evidence="1 2">
    <name type="scientific">Elysia crispata</name>
    <name type="common">lettuce slug</name>
    <dbReference type="NCBI Taxonomy" id="231223"/>
    <lineage>
        <taxon>Eukaryota</taxon>
        <taxon>Metazoa</taxon>
        <taxon>Spiralia</taxon>
        <taxon>Lophotrochozoa</taxon>
        <taxon>Mollusca</taxon>
        <taxon>Gastropoda</taxon>
        <taxon>Heterobranchia</taxon>
        <taxon>Euthyneura</taxon>
        <taxon>Panpulmonata</taxon>
        <taxon>Sacoglossa</taxon>
        <taxon>Placobranchoidea</taxon>
        <taxon>Plakobranchidae</taxon>
        <taxon>Elysia</taxon>
    </lineage>
</organism>
<reference evidence="1" key="1">
    <citation type="journal article" date="2023" name="G3 (Bethesda)">
        <title>A reference genome for the long-term kleptoplast-retaining sea slug Elysia crispata morphotype clarki.</title>
        <authorList>
            <person name="Eastman K.E."/>
            <person name="Pendleton A.L."/>
            <person name="Shaikh M.A."/>
            <person name="Suttiyut T."/>
            <person name="Ogas R."/>
            <person name="Tomko P."/>
            <person name="Gavelis G."/>
            <person name="Widhalm J.R."/>
            <person name="Wisecaver J.H."/>
        </authorList>
    </citation>
    <scope>NUCLEOTIDE SEQUENCE</scope>
    <source>
        <strain evidence="1">ECLA1</strain>
    </source>
</reference>
<gene>
    <name evidence="1" type="ORF">RRG08_033545</name>
</gene>
<evidence type="ECO:0000313" key="2">
    <source>
        <dbReference type="Proteomes" id="UP001283361"/>
    </source>
</evidence>
<evidence type="ECO:0000313" key="1">
    <source>
        <dbReference type="EMBL" id="KAK3700267.1"/>
    </source>
</evidence>
<name>A0AAE1CJQ3_9GAST</name>
<keyword evidence="2" id="KW-1185">Reference proteome</keyword>
<sequence>MEIASIGLGEFEMRRLWYVIIPPRRQLVSIFSVSPVICALFPASAAFAMHWIRDESSFPPSARSTSAISSAHTHAYIHIASYRHDFVTQSQYYSSPQHRSSTQATRLRDFQPTGLERKVISGAFHTVMYEVRAVSGRGRLEALTVKYRIRSSREESAHTCVDCTNRPSPEGGLGLEFISQRYLSPHGIVTNT</sequence>